<reference evidence="1 2" key="1">
    <citation type="journal article" date="2019" name="Commun. Biol.">
        <title>The bagworm genome reveals a unique fibroin gene that provides high tensile strength.</title>
        <authorList>
            <person name="Kono N."/>
            <person name="Nakamura H."/>
            <person name="Ohtoshi R."/>
            <person name="Tomita M."/>
            <person name="Numata K."/>
            <person name="Arakawa K."/>
        </authorList>
    </citation>
    <scope>NUCLEOTIDE SEQUENCE [LARGE SCALE GENOMIC DNA]</scope>
</reference>
<dbReference type="Proteomes" id="UP000299102">
    <property type="component" value="Unassembled WGS sequence"/>
</dbReference>
<proteinExistence type="predicted"/>
<organism evidence="1 2">
    <name type="scientific">Eumeta variegata</name>
    <name type="common">Bagworm moth</name>
    <name type="synonym">Eumeta japonica</name>
    <dbReference type="NCBI Taxonomy" id="151549"/>
    <lineage>
        <taxon>Eukaryota</taxon>
        <taxon>Metazoa</taxon>
        <taxon>Ecdysozoa</taxon>
        <taxon>Arthropoda</taxon>
        <taxon>Hexapoda</taxon>
        <taxon>Insecta</taxon>
        <taxon>Pterygota</taxon>
        <taxon>Neoptera</taxon>
        <taxon>Endopterygota</taxon>
        <taxon>Lepidoptera</taxon>
        <taxon>Glossata</taxon>
        <taxon>Ditrysia</taxon>
        <taxon>Tineoidea</taxon>
        <taxon>Psychidae</taxon>
        <taxon>Oiketicinae</taxon>
        <taxon>Eumeta</taxon>
    </lineage>
</organism>
<evidence type="ECO:0000313" key="1">
    <source>
        <dbReference type="EMBL" id="GBP69117.1"/>
    </source>
</evidence>
<comment type="caution">
    <text evidence="1">The sequence shown here is derived from an EMBL/GenBank/DDBJ whole genome shotgun (WGS) entry which is preliminary data.</text>
</comment>
<name>A0A4C1Y3K5_EUMVA</name>
<keyword evidence="2" id="KW-1185">Reference proteome</keyword>
<dbReference type="AlphaFoldDB" id="A0A4C1Y3K5"/>
<gene>
    <name evidence="1" type="ORF">EVAR_87397_1</name>
</gene>
<accession>A0A4C1Y3K5</accession>
<sequence length="100" mass="10816">MYITDRAHAVGALSGPSFGCVGATHYAAGAGSHRNLDRQNDNLRTLCVYRGAKVSSEMLTHIPLALLVLVQTRCRLDKSVQAASVTFPSIPLITNYKFLP</sequence>
<dbReference type="EMBL" id="BGZK01001030">
    <property type="protein sequence ID" value="GBP69117.1"/>
    <property type="molecule type" value="Genomic_DNA"/>
</dbReference>
<protein>
    <submittedName>
        <fullName evidence="1">Uncharacterized protein</fullName>
    </submittedName>
</protein>
<evidence type="ECO:0000313" key="2">
    <source>
        <dbReference type="Proteomes" id="UP000299102"/>
    </source>
</evidence>